<comment type="caution">
    <text evidence="1">The sequence shown here is derived from an EMBL/GenBank/DDBJ whole genome shotgun (WGS) entry which is preliminary data.</text>
</comment>
<protein>
    <submittedName>
        <fullName evidence="1">Uncharacterized protein</fullName>
    </submittedName>
</protein>
<dbReference type="OrthoDB" id="6446267at2"/>
<evidence type="ECO:0000313" key="2">
    <source>
        <dbReference type="Proteomes" id="UP000019197"/>
    </source>
</evidence>
<dbReference type="RefSeq" id="WP_038261762.1">
    <property type="nucleotide sequence ID" value="NZ_CAWLVK010000057.1"/>
</dbReference>
<proteinExistence type="predicted"/>
<dbReference type="EMBL" id="CBXE010000057">
    <property type="protein sequence ID" value="CDL80391.1"/>
    <property type="molecule type" value="Genomic_DNA"/>
</dbReference>
<dbReference type="AlphaFoldDB" id="W1IRZ4"/>
<reference evidence="1 2" key="1">
    <citation type="submission" date="2013-11" db="EMBL/GenBank/DDBJ databases">
        <title>Draft genome sequence and annotation of the entomopathogenic bacterium, Xenorhabdus cabanillasi strain JM26.</title>
        <authorList>
            <person name="Gualtieri M."/>
            <person name="Ogier J.C."/>
            <person name="Pages S."/>
            <person name="Givaudan A."/>
            <person name="Gaudriault S."/>
        </authorList>
    </citation>
    <scope>NUCLEOTIDE SEQUENCE [LARGE SCALE GENOMIC DNA]</scope>
    <source>
        <strain evidence="1 2">JM26</strain>
    </source>
</reference>
<evidence type="ECO:0000313" key="1">
    <source>
        <dbReference type="EMBL" id="CDL80391.1"/>
    </source>
</evidence>
<dbReference type="Proteomes" id="UP000019197">
    <property type="component" value="Unassembled WGS sequence"/>
</dbReference>
<accession>W1IRZ4</accession>
<sequence>MRYDIIRFKLLVHMLLIQHVDMTLSDTILHDDETVKGFIEQGLSPVETFKKIGIPIDILKVSVSY</sequence>
<name>W1IRZ4_9GAMM</name>
<organism evidence="1 2">
    <name type="scientific">Xenorhabdus cabanillasii JM26</name>
    <dbReference type="NCBI Taxonomy" id="1427517"/>
    <lineage>
        <taxon>Bacteria</taxon>
        <taxon>Pseudomonadati</taxon>
        <taxon>Pseudomonadota</taxon>
        <taxon>Gammaproteobacteria</taxon>
        <taxon>Enterobacterales</taxon>
        <taxon>Morganellaceae</taxon>
        <taxon>Xenorhabdus</taxon>
    </lineage>
</organism>
<gene>
    <name evidence="1" type="ORF">XCR1_150002</name>
</gene>